<feature type="non-terminal residue" evidence="3">
    <location>
        <position position="1"/>
    </location>
</feature>
<dbReference type="AlphaFoldDB" id="A0A8J2KWN4"/>
<proteinExistence type="predicted"/>
<keyword evidence="1" id="KW-0325">Glycoprotein</keyword>
<gene>
    <name evidence="3" type="ORF">AFUS01_LOCUS32402</name>
</gene>
<evidence type="ECO:0000313" key="3">
    <source>
        <dbReference type="EMBL" id="CAG7822111.1"/>
    </source>
</evidence>
<evidence type="ECO:0000259" key="2">
    <source>
        <dbReference type="Pfam" id="PF00135"/>
    </source>
</evidence>
<feature type="domain" description="Carboxylesterase type B" evidence="2">
    <location>
        <begin position="17"/>
        <end position="89"/>
    </location>
</feature>
<organism evidence="3 4">
    <name type="scientific">Allacma fusca</name>
    <dbReference type="NCBI Taxonomy" id="39272"/>
    <lineage>
        <taxon>Eukaryota</taxon>
        <taxon>Metazoa</taxon>
        <taxon>Ecdysozoa</taxon>
        <taxon>Arthropoda</taxon>
        <taxon>Hexapoda</taxon>
        <taxon>Collembola</taxon>
        <taxon>Symphypleona</taxon>
        <taxon>Sminthuridae</taxon>
        <taxon>Allacma</taxon>
    </lineage>
</organism>
<evidence type="ECO:0000256" key="1">
    <source>
        <dbReference type="ARBA" id="ARBA00023180"/>
    </source>
</evidence>
<dbReference type="OrthoDB" id="19653at2759"/>
<reference evidence="3" key="1">
    <citation type="submission" date="2021-06" db="EMBL/GenBank/DDBJ databases">
        <authorList>
            <person name="Hodson N. C."/>
            <person name="Mongue J. A."/>
            <person name="Jaron S. K."/>
        </authorList>
    </citation>
    <scope>NUCLEOTIDE SEQUENCE</scope>
</reference>
<protein>
    <recommendedName>
        <fullName evidence="2">Carboxylesterase type B domain-containing protein</fullName>
    </recommendedName>
</protein>
<comment type="caution">
    <text evidence="3">The sequence shown here is derived from an EMBL/GenBank/DDBJ whole genome shotgun (WGS) entry which is preliminary data.</text>
</comment>
<name>A0A8J2KWN4_9HEXA</name>
<keyword evidence="4" id="KW-1185">Reference proteome</keyword>
<dbReference type="Pfam" id="PF00135">
    <property type="entry name" value="COesterase"/>
    <property type="match status" value="1"/>
</dbReference>
<dbReference type="InterPro" id="IPR002018">
    <property type="entry name" value="CarbesteraseB"/>
</dbReference>
<sequence>MDVNTLLRARVRPLKEEYQVNHPHKCGSGFVPIVEAVKDEEAFLTEHPLIITAKGKAHKVPLLIGHTTHEGLMITAAFRRNTKNLEEFEAK</sequence>
<evidence type="ECO:0000313" key="4">
    <source>
        <dbReference type="Proteomes" id="UP000708208"/>
    </source>
</evidence>
<accession>A0A8J2KWN4</accession>
<dbReference type="Proteomes" id="UP000708208">
    <property type="component" value="Unassembled WGS sequence"/>
</dbReference>
<dbReference type="EMBL" id="CAJVCH010525337">
    <property type="protein sequence ID" value="CAG7822111.1"/>
    <property type="molecule type" value="Genomic_DNA"/>
</dbReference>